<evidence type="ECO:0000313" key="3">
    <source>
        <dbReference type="Proteomes" id="UP001175226"/>
    </source>
</evidence>
<proteinExistence type="predicted"/>
<reference evidence="2" key="1">
    <citation type="submission" date="2023-06" db="EMBL/GenBank/DDBJ databases">
        <authorList>
            <consortium name="Lawrence Berkeley National Laboratory"/>
            <person name="Ahrendt S."/>
            <person name="Sahu N."/>
            <person name="Indic B."/>
            <person name="Wong-Bajracharya J."/>
            <person name="Merenyi Z."/>
            <person name="Ke H.-M."/>
            <person name="Monk M."/>
            <person name="Kocsube S."/>
            <person name="Drula E."/>
            <person name="Lipzen A."/>
            <person name="Balint B."/>
            <person name="Henrissat B."/>
            <person name="Andreopoulos B."/>
            <person name="Martin F.M."/>
            <person name="Harder C.B."/>
            <person name="Rigling D."/>
            <person name="Ford K.L."/>
            <person name="Foster G.D."/>
            <person name="Pangilinan J."/>
            <person name="Papanicolaou A."/>
            <person name="Barry K."/>
            <person name="LaButti K."/>
            <person name="Viragh M."/>
            <person name="Koriabine M."/>
            <person name="Yan M."/>
            <person name="Riley R."/>
            <person name="Champramary S."/>
            <person name="Plett K.L."/>
            <person name="Tsai I.J."/>
            <person name="Slot J."/>
            <person name="Sipos G."/>
            <person name="Plett J."/>
            <person name="Nagy L.G."/>
            <person name="Grigoriev I.V."/>
        </authorList>
    </citation>
    <scope>NUCLEOTIDE SEQUENCE</scope>
    <source>
        <strain evidence="2">FPL87.14</strain>
    </source>
</reference>
<feature type="region of interest" description="Disordered" evidence="1">
    <location>
        <begin position="86"/>
        <end position="107"/>
    </location>
</feature>
<dbReference type="Proteomes" id="UP001175226">
    <property type="component" value="Unassembled WGS sequence"/>
</dbReference>
<comment type="caution">
    <text evidence="2">The sequence shown here is derived from an EMBL/GenBank/DDBJ whole genome shotgun (WGS) entry which is preliminary data.</text>
</comment>
<gene>
    <name evidence="2" type="ORF">EV421DRAFT_1914965</name>
</gene>
<protein>
    <submittedName>
        <fullName evidence="2">Uncharacterized protein</fullName>
    </submittedName>
</protein>
<sequence>MFSVAIPGLPTSACMPAQPVPIQAPPPAPTITVEDTDTMGTLSVDDFWLTAPVQSESPRVRIADSGEDEPGLSISLIDHLTTLLPDEKPADTVGEQAKTEEETSGGTLERPCHTVIMDTLWYRKHILSAYEEQPVTYTSMTSNGFQPSMDYEVKHSCRLRRQPPLRLFLASTQKLYNEPELAQLQDKEAKLDKQLGQEYERVMNVSEEADTILIGINAMLT</sequence>
<organism evidence="2 3">
    <name type="scientific">Armillaria borealis</name>
    <dbReference type="NCBI Taxonomy" id="47425"/>
    <lineage>
        <taxon>Eukaryota</taxon>
        <taxon>Fungi</taxon>
        <taxon>Dikarya</taxon>
        <taxon>Basidiomycota</taxon>
        <taxon>Agaricomycotina</taxon>
        <taxon>Agaricomycetes</taxon>
        <taxon>Agaricomycetidae</taxon>
        <taxon>Agaricales</taxon>
        <taxon>Marasmiineae</taxon>
        <taxon>Physalacriaceae</taxon>
        <taxon>Armillaria</taxon>
    </lineage>
</organism>
<dbReference type="EMBL" id="JAUEPT010000276">
    <property type="protein sequence ID" value="KAK0421859.1"/>
    <property type="molecule type" value="Genomic_DNA"/>
</dbReference>
<accession>A0AA39IEP8</accession>
<evidence type="ECO:0000256" key="1">
    <source>
        <dbReference type="SAM" id="MobiDB-lite"/>
    </source>
</evidence>
<keyword evidence="3" id="KW-1185">Reference proteome</keyword>
<name>A0AA39IEP8_9AGAR</name>
<evidence type="ECO:0000313" key="2">
    <source>
        <dbReference type="EMBL" id="KAK0421859.1"/>
    </source>
</evidence>
<dbReference type="AlphaFoldDB" id="A0AA39IEP8"/>